<feature type="transmembrane region" description="Helical" evidence="1">
    <location>
        <begin position="12"/>
        <end position="33"/>
    </location>
</feature>
<comment type="caution">
    <text evidence="2">The sequence shown here is derived from an EMBL/GenBank/DDBJ whole genome shotgun (WGS) entry which is preliminary data.</text>
</comment>
<accession>A0A1G2PH94</accession>
<sequence>MIVRSTQQGIVLLLAVIVVGVVVLAALAASILMTGRFRIATDVADSSTAIIAADAAMENALFRIRRIGELSGDRITTEFALSNGAVAWSEFEVLDPASPLFPGPIPTACGNRVLCIRAFGEFRGVRRAFEVSY</sequence>
<proteinExistence type="predicted"/>
<organism evidence="2 3">
    <name type="scientific">Candidatus Terrybacteria bacterium RIFCSPHIGHO2_01_FULL_48_17</name>
    <dbReference type="NCBI Taxonomy" id="1802362"/>
    <lineage>
        <taxon>Bacteria</taxon>
        <taxon>Candidatus Terryibacteriota</taxon>
    </lineage>
</organism>
<evidence type="ECO:0000313" key="3">
    <source>
        <dbReference type="Proteomes" id="UP000177629"/>
    </source>
</evidence>
<evidence type="ECO:0008006" key="4">
    <source>
        <dbReference type="Google" id="ProtNLM"/>
    </source>
</evidence>
<protein>
    <recommendedName>
        <fullName evidence="4">Type 4 fimbrial biogenesis protein PilX N-terminal domain-containing protein</fullName>
    </recommendedName>
</protein>
<dbReference type="EMBL" id="MHSS01000015">
    <property type="protein sequence ID" value="OHA47667.1"/>
    <property type="molecule type" value="Genomic_DNA"/>
</dbReference>
<keyword evidence="1" id="KW-1133">Transmembrane helix</keyword>
<name>A0A1G2PH94_9BACT</name>
<evidence type="ECO:0000256" key="1">
    <source>
        <dbReference type="SAM" id="Phobius"/>
    </source>
</evidence>
<dbReference type="AlphaFoldDB" id="A0A1G2PH94"/>
<evidence type="ECO:0000313" key="2">
    <source>
        <dbReference type="EMBL" id="OHA47667.1"/>
    </source>
</evidence>
<reference evidence="2 3" key="1">
    <citation type="journal article" date="2016" name="Nat. Commun.">
        <title>Thousands of microbial genomes shed light on interconnected biogeochemical processes in an aquifer system.</title>
        <authorList>
            <person name="Anantharaman K."/>
            <person name="Brown C.T."/>
            <person name="Hug L.A."/>
            <person name="Sharon I."/>
            <person name="Castelle C.J."/>
            <person name="Probst A.J."/>
            <person name="Thomas B.C."/>
            <person name="Singh A."/>
            <person name="Wilkins M.J."/>
            <person name="Karaoz U."/>
            <person name="Brodie E.L."/>
            <person name="Williams K.H."/>
            <person name="Hubbard S.S."/>
            <person name="Banfield J.F."/>
        </authorList>
    </citation>
    <scope>NUCLEOTIDE SEQUENCE [LARGE SCALE GENOMIC DNA]</scope>
</reference>
<keyword evidence="1" id="KW-0812">Transmembrane</keyword>
<dbReference type="STRING" id="1802362.A2806_03570"/>
<keyword evidence="1" id="KW-0472">Membrane</keyword>
<dbReference type="Proteomes" id="UP000177629">
    <property type="component" value="Unassembled WGS sequence"/>
</dbReference>
<gene>
    <name evidence="2" type="ORF">A2806_03570</name>
</gene>